<dbReference type="GO" id="GO:0016491">
    <property type="term" value="F:oxidoreductase activity"/>
    <property type="evidence" value="ECO:0007669"/>
    <property type="project" value="TreeGrafter"/>
</dbReference>
<dbReference type="PANTHER" id="PTHR12697">
    <property type="entry name" value="PBS LYASE HEAT-LIKE PROTEIN"/>
    <property type="match status" value="1"/>
</dbReference>
<protein>
    <submittedName>
        <fullName evidence="3">HEAT repeat domain-containing protein</fullName>
    </submittedName>
</protein>
<dbReference type="InterPro" id="IPR004155">
    <property type="entry name" value="PBS_lyase_HEAT"/>
</dbReference>
<dbReference type="PANTHER" id="PTHR12697:SF39">
    <property type="entry name" value="SLR1687 PROTEIN"/>
    <property type="match status" value="1"/>
</dbReference>
<keyword evidence="1" id="KW-0042">Antenna complex</keyword>
<evidence type="ECO:0000256" key="1">
    <source>
        <dbReference type="ARBA" id="ARBA00022549"/>
    </source>
</evidence>
<reference evidence="3" key="1">
    <citation type="submission" date="2020-10" db="EMBL/GenBank/DDBJ databases">
        <authorList>
            <person name="Castelo-Branco R."/>
            <person name="Eusebio N."/>
            <person name="Adriana R."/>
            <person name="Vieira A."/>
            <person name="Brugerolle De Fraissinette N."/>
            <person name="Rezende De Castro R."/>
            <person name="Schneider M.P."/>
            <person name="Vasconcelos V."/>
            <person name="Leao P.N."/>
        </authorList>
    </citation>
    <scope>NUCLEOTIDE SEQUENCE</scope>
    <source>
        <strain evidence="3">LEGE 11467</strain>
    </source>
</reference>
<name>A0A928VWV3_9CYAN</name>
<evidence type="ECO:0000313" key="3">
    <source>
        <dbReference type="EMBL" id="MBE9040758.1"/>
    </source>
</evidence>
<dbReference type="Pfam" id="PF13646">
    <property type="entry name" value="HEAT_2"/>
    <property type="match status" value="2"/>
</dbReference>
<dbReference type="EMBL" id="JADEXN010000115">
    <property type="protein sequence ID" value="MBE9040758.1"/>
    <property type="molecule type" value="Genomic_DNA"/>
</dbReference>
<keyword evidence="4" id="KW-1185">Reference proteome</keyword>
<proteinExistence type="predicted"/>
<dbReference type="GO" id="GO:0030089">
    <property type="term" value="C:phycobilisome"/>
    <property type="evidence" value="ECO:0007669"/>
    <property type="project" value="UniProtKB-KW"/>
</dbReference>
<dbReference type="InterPro" id="IPR016024">
    <property type="entry name" value="ARM-type_fold"/>
</dbReference>
<dbReference type="NCBIfam" id="NF045915">
    <property type="entry name" value="PhycobilmeDegNblB"/>
    <property type="match status" value="1"/>
</dbReference>
<sequence>MTITPESVRQLLASENFGDRIRGINQLSQLEPAIAFELVQPVICDSNDRVRYSAVSKLASVGAQNRGASLEILRDRLYNDAELDVKAAAADALGALKLTEALEDLQQLYQSSSDWIIKLSIVAALGSMEDTRGFDILQDALQAPEELVQGMAVGALGELGDERAIPLLLPFVTCDDWQMRFRVAQALGRFDDDRTREALTTLAGDKSEQVAHEAKSHLS</sequence>
<keyword evidence="2" id="KW-0605">Phycobilisome</keyword>
<gene>
    <name evidence="3" type="ORF">IQ235_08200</name>
</gene>
<dbReference type="RefSeq" id="WP_264321001.1">
    <property type="nucleotide sequence ID" value="NZ_JADEXN010000115.1"/>
</dbReference>
<comment type="caution">
    <text evidence="3">The sequence shown here is derived from an EMBL/GenBank/DDBJ whole genome shotgun (WGS) entry which is preliminary data.</text>
</comment>
<dbReference type="SMART" id="SM00567">
    <property type="entry name" value="EZ_HEAT"/>
    <property type="match status" value="4"/>
</dbReference>
<evidence type="ECO:0000256" key="2">
    <source>
        <dbReference type="ARBA" id="ARBA00022738"/>
    </source>
</evidence>
<accession>A0A928VWV3</accession>
<dbReference type="Gene3D" id="1.25.10.10">
    <property type="entry name" value="Leucine-rich Repeat Variant"/>
    <property type="match status" value="1"/>
</dbReference>
<dbReference type="SUPFAM" id="SSF48371">
    <property type="entry name" value="ARM repeat"/>
    <property type="match status" value="1"/>
</dbReference>
<dbReference type="AlphaFoldDB" id="A0A928VWV3"/>
<dbReference type="InterPro" id="IPR011989">
    <property type="entry name" value="ARM-like"/>
</dbReference>
<dbReference type="Proteomes" id="UP000621799">
    <property type="component" value="Unassembled WGS sequence"/>
</dbReference>
<organism evidence="3 4">
    <name type="scientific">Zarconia navalis LEGE 11467</name>
    <dbReference type="NCBI Taxonomy" id="1828826"/>
    <lineage>
        <taxon>Bacteria</taxon>
        <taxon>Bacillati</taxon>
        <taxon>Cyanobacteriota</taxon>
        <taxon>Cyanophyceae</taxon>
        <taxon>Oscillatoriophycideae</taxon>
        <taxon>Oscillatoriales</taxon>
        <taxon>Oscillatoriales incertae sedis</taxon>
        <taxon>Zarconia</taxon>
        <taxon>Zarconia navalis</taxon>
    </lineage>
</organism>
<evidence type="ECO:0000313" key="4">
    <source>
        <dbReference type="Proteomes" id="UP000621799"/>
    </source>
</evidence>